<dbReference type="Proteomes" id="UP000247702">
    <property type="component" value="Unassembled WGS sequence"/>
</dbReference>
<evidence type="ECO:0000313" key="2">
    <source>
        <dbReference type="Proteomes" id="UP000247702"/>
    </source>
</evidence>
<dbReference type="EMBL" id="BEXD01000656">
    <property type="protein sequence ID" value="GBB89195.1"/>
    <property type="molecule type" value="Genomic_DNA"/>
</dbReference>
<name>A0A2Z6QHW0_9GLOM</name>
<protein>
    <recommendedName>
        <fullName evidence="3">F-box domain-containing protein</fullName>
    </recommendedName>
</protein>
<accession>A0A2Z6QHW0</accession>
<evidence type="ECO:0000313" key="1">
    <source>
        <dbReference type="EMBL" id="GBB89195.1"/>
    </source>
</evidence>
<organism evidence="1 2">
    <name type="scientific">Rhizophagus clarus</name>
    <dbReference type="NCBI Taxonomy" id="94130"/>
    <lineage>
        <taxon>Eukaryota</taxon>
        <taxon>Fungi</taxon>
        <taxon>Fungi incertae sedis</taxon>
        <taxon>Mucoromycota</taxon>
        <taxon>Glomeromycotina</taxon>
        <taxon>Glomeromycetes</taxon>
        <taxon>Glomerales</taxon>
        <taxon>Glomeraceae</taxon>
        <taxon>Rhizophagus</taxon>
    </lineage>
</organism>
<proteinExistence type="predicted"/>
<dbReference type="STRING" id="94130.A0A2Z6QHW0"/>
<gene>
    <name evidence="1" type="ORF">RclHR1_15890004</name>
</gene>
<evidence type="ECO:0008006" key="3">
    <source>
        <dbReference type="Google" id="ProtNLM"/>
    </source>
</evidence>
<reference evidence="1 2" key="1">
    <citation type="submission" date="2017-11" db="EMBL/GenBank/DDBJ databases">
        <title>The genome of Rhizophagus clarus HR1 reveals common genetic basis of auxotrophy among arbuscular mycorrhizal fungi.</title>
        <authorList>
            <person name="Kobayashi Y."/>
        </authorList>
    </citation>
    <scope>NUCLEOTIDE SEQUENCE [LARGE SCALE GENOMIC DNA]</scope>
    <source>
        <strain evidence="1 2">HR1</strain>
    </source>
</reference>
<comment type="caution">
    <text evidence="1">The sequence shown here is derived from an EMBL/GenBank/DDBJ whole genome shotgun (WGS) entry which is preliminary data.</text>
</comment>
<keyword evidence="2" id="KW-1185">Reference proteome</keyword>
<sequence>MACSKLFSGDIPELIEEIIKNLRYEHKTLHSCILVNRLWCHFAIPLLWEDPFSIKNPKNYHFIDIYLNKLNNDDKVKLSDYGINNNNLFSSNTLFNYLSFIKNLNTHKLSYSIGQYIKTYLTPITKYRAPQLILRLKIIKFIYKSLFRIFIENEVSLYSFEVMISDYFDEVYEIILQNPNFIRNIKNFKINLSTTISNNITRFLIFFGSNCNSISSFYIKFPLYQQINEENLSQFIDSQKNLEKILFRSNIYFPLYYTFLSLKNSNCSNTLNTIIFYYIDFKNTLVLSEVINQLNVLESIHIVCCSSLNSNFSQQINNIHKPFKLKTLILKTILHIESLKLLIRKSGDHLECFGNVDCRLHKSDKSSQLLESTLKYCNNIKFLYLQFASSYKKIDLLFSLIKNIKQNLNYLHIDVLSNISNISISSIILKNLGQILPRKLEYLSFCLDINDTNDLRMFYKNSQNTYIKKLSIHHSEINYNYDNVFSCTKQCIMKQERVKYLAVTETTNRGNQNKSLSFIKDEVKQYNSYGIQVLKHRDLIIDIRNFIEQHYY</sequence>
<dbReference type="AlphaFoldDB" id="A0A2Z6QHW0"/>